<dbReference type="InterPro" id="IPR028994">
    <property type="entry name" value="Integrin_alpha_N"/>
</dbReference>
<dbReference type="InterPro" id="IPR011049">
    <property type="entry name" value="Serralysin-like_metalloprot_C"/>
</dbReference>
<evidence type="ECO:0000259" key="4">
    <source>
        <dbReference type="Pfam" id="PF22783"/>
    </source>
</evidence>
<evidence type="ECO:0000259" key="3">
    <source>
        <dbReference type="Pfam" id="PF19077"/>
    </source>
</evidence>
<dbReference type="InterPro" id="IPR044016">
    <property type="entry name" value="Big_13"/>
</dbReference>
<feature type="domain" description="Bacterial Ig-like" evidence="3">
    <location>
        <begin position="1623"/>
        <end position="1715"/>
    </location>
</feature>
<dbReference type="Gene3D" id="3.30.420.430">
    <property type="match status" value="7"/>
</dbReference>
<dbReference type="SUPFAM" id="SSF51120">
    <property type="entry name" value="beta-Roll"/>
    <property type="match status" value="1"/>
</dbReference>
<proteinExistence type="predicted"/>
<evidence type="ECO:0000256" key="1">
    <source>
        <dbReference type="ARBA" id="ARBA00022729"/>
    </source>
</evidence>
<keyword evidence="6" id="KW-1185">Reference proteome</keyword>
<dbReference type="SUPFAM" id="SSF69318">
    <property type="entry name" value="Integrin alpha N-terminal domain"/>
    <property type="match status" value="2"/>
</dbReference>
<dbReference type="Proteomes" id="UP000245974">
    <property type="component" value="Unassembled WGS sequence"/>
</dbReference>
<feature type="domain" description="Bacterial Ig-like" evidence="3">
    <location>
        <begin position="2466"/>
        <end position="2550"/>
    </location>
</feature>
<dbReference type="Pfam" id="PF13517">
    <property type="entry name" value="FG-GAP_3"/>
    <property type="match status" value="1"/>
</dbReference>
<feature type="domain" description="Biofilm-associated protein BapA-like prefix-like" evidence="4">
    <location>
        <begin position="2"/>
        <end position="82"/>
    </location>
</feature>
<feature type="domain" description="Bacterial Ig-like" evidence="3">
    <location>
        <begin position="888"/>
        <end position="979"/>
    </location>
</feature>
<feature type="domain" description="Bacterial Ig-like" evidence="3">
    <location>
        <begin position="2674"/>
        <end position="2764"/>
    </location>
</feature>
<feature type="compositionally biased region" description="Low complexity" evidence="2">
    <location>
        <begin position="1627"/>
        <end position="1642"/>
    </location>
</feature>
<feature type="region of interest" description="Disordered" evidence="2">
    <location>
        <begin position="550"/>
        <end position="572"/>
    </location>
</feature>
<dbReference type="Pfam" id="PF22783">
    <property type="entry name" value="BapA_N"/>
    <property type="match status" value="1"/>
</dbReference>
<dbReference type="NCBIfam" id="NF033510">
    <property type="entry name" value="Ca_tandemer"/>
    <property type="match status" value="2"/>
</dbReference>
<feature type="domain" description="Bacterial Ig-like" evidence="3">
    <location>
        <begin position="331"/>
        <end position="419"/>
    </location>
</feature>
<protein>
    <submittedName>
        <fullName evidence="5">HYR domain protein</fullName>
    </submittedName>
</protein>
<evidence type="ECO:0000256" key="2">
    <source>
        <dbReference type="SAM" id="MobiDB-lite"/>
    </source>
</evidence>
<feature type="domain" description="Bacterial Ig-like" evidence="3">
    <location>
        <begin position="1525"/>
        <end position="1608"/>
    </location>
</feature>
<feature type="domain" description="Bacterial Ig-like" evidence="3">
    <location>
        <begin position="1004"/>
        <end position="1086"/>
    </location>
</feature>
<reference evidence="6" key="1">
    <citation type="submission" date="2018-03" db="EMBL/GenBank/DDBJ databases">
        <authorList>
            <person name="Blom J."/>
        </authorList>
    </citation>
    <scope>NUCLEOTIDE SEQUENCE [LARGE SCALE GENOMIC DNA]</scope>
    <source>
        <strain evidence="6">KPC-SM-21</strain>
    </source>
</reference>
<accession>A0A2U3N0F4</accession>
<dbReference type="Pfam" id="PF19077">
    <property type="entry name" value="Big_13"/>
    <property type="match status" value="13"/>
</dbReference>
<feature type="region of interest" description="Disordered" evidence="2">
    <location>
        <begin position="514"/>
        <end position="533"/>
    </location>
</feature>
<dbReference type="InParanoid" id="A0A2U3N0F4"/>
<keyword evidence="1" id="KW-0732">Signal</keyword>
<gene>
    <name evidence="5" type="ORF">KPC_2283</name>
</gene>
<sequence>MNNALIIHFKDGEVLRIENYYDDQNTLDNSLVLKEDGGQLIWIQKLENIGVIDNEIHYQVLDNVEPLLYNEDGSQYAAALPWLTGGVLVAAIAYHDKDHSQPNKTQFPELEQVKTYIDNFGSKKGEFGVVLPTDDTTPDFKIGSIPDNLTPVLYVDGKEVESEYDRTTGLLTPKESLSEGKHTIEYSLIDGSGSESPKSPEVTITIDTTSPDKPDSITNYVDDVGSIKEKFSFETVTDDTTPSFVIGTIPDDETITLYVDGKPVESTYDKDKGTLTPKVPLSEGDHEISYSLTDEVGNESELSEPVVITVDTTAPGEVVITDVLDNEINLTGPLNSGDYTNDSKPTLSGSGAEPNALITLKDETGKVIGTATADSQGNWSVEPSDANKLSDGPHTLNVTQTDKAGNESPADSFDVIVDTILPNQSTSITEIWDDVAPEKDVVISNNDYSNDTSPTLKGTISGQLQSNEFIAIYRDGELIAKLNATDLAGNTDWSYTDKDLENGKSYQYLARVEDQAGNEGGDSNKYTINIDTDPPKQTVEIETVTDNVGASTGNFHSGEEIDDSEPTLNGSVSSPLAANEVIAIYRDGVRIGEIKLATGVVSWSYTDRGLSDKTTYKYTARVEDASGQQGPESGIFSLTLNTGGSPNIALIDSIMDDVAPQIGDITQFANDGYTNDTSPLLQGHVVINDSQAVGEKVAIYRDGVKITEVEIDPVTHKWSYQEKDLQDGKEYRYKVVVVSAAGVEGAKSVESVIHIDTTQPPQVVHIETVYDNKLPVVDDVDNGGTTNDSTPELIGTLSQVLGAGEELVIYRNGVELKLNSDSLIINGTKWSYTDSSLEDRKSYTYTAFVRDKAGNESAVSNAYTIKTQFEVGDNPVQIIRIIDDVEPKTTNKIDNGGSTNDKTPTLEGSLDKALSTGEVLVICRNGDEINTVTVANGSTSWRYEDSLSVDDSYIYTAYVRDAAGNKTTTSSEYKIVLDTVPPPAMAEIVSYLDDVAPQQGTYLSGTITNDSSPTLNISVTGSLAEGDVVAVYRDGVKVGNASLVDGIYKFTDKALVNEKAYTYTVRIEDAAGNQGQESDKFILTFDLTPPPQPVDPIKTYVDDIGDKTGSFTITEITDDTKPAFVIDDVVGVGETPYLYIDDKKVDAIYDAASGTLTPVEGLADGNHKVAYSIADEAGNESVQSPESIITILSDDSPPPPKPTQYVDDVDPIQGIFGTGTSTNDTTPGVIIGTVPAGNTPALYVDGAKVEANYDPIAGTLTPKNPLLEGEHNITYTLTNPAGNESPKSDPIKVIVDTTPPDQPVATKYLDNVDPIQGEFGTGTLTNDATPGIIIGTVPAGETPTLYVDGVKVEADYDPVAKTLTPKTSLPDGEHNLSYTLTDQAGNESLKSDPIKVIVDASPIDQPTTPTQYVDNVDPVQGTFGTGTSTNDAMPSVIIGAVPVGNTPSLYVDGNSVESVYDPVTSTLTPKVPLGEGEHNLSYTLTNPTGTESPKSDPIKIIVDITAPDQPTTPTQYLDNVDPNQGVFATGTQTNDATPSVVIGVVPEGETPKLYVDGQPVESVYDAVEGTLTPKEPLADGEHNLSYTLTDPAGNESVQSDPIKVIIDTVPPDQPNAPTQYIDDKDPQTGTFDTDTPTNDPTPSIIIDPLKDGETAILYVDDKPVESIYDAEKGTLTPIDPLDEGSHDITYSVVDVAGNESLQSDPDHPLTIVIDTIVPDVLTITSFTDNWGNNQGTYSDFVNTYTNDRTPTLNGTSAEPGALITLKDETNKVLGTAIADINGQWSITPTDDNTLDRGEYQKTLYVTETDKAGNVSAETKCVLNIDTFAYAGTQTLTTITDILGNVIKPNSIIDPTTLLVISGTIEIPLAANEKVLLMPDKFDSSYGVEVTMLTATTWTVTIDPMNFRMQQSDSDMGFINFMARVVDAAGNDSGDTRAYPIKFDLTQTSDEMITPRALLLDSELTTTNVDNNVDNKELISNVIPQIFNFTRTLQMGVMMADNLAAITGIRDDKEPLITTVLNNGYTDDTAPLLEGSLTSSLSTGETVGVYRDGVKIGTAEVSGTTWSYQDSGLLNGNQYKYTVAVENSIGVKGTESDIYLINVDNGVSDANVISQDESVNIFARDAGLSQVITITEIYDNKGPGIGVIAEGNVTNDDLPEIRGSLSQPLATGEAVYILRNGVEVGEATVTGTEWTFEDGGLGSRQAYTYTAIIKDIDGNIISTSNIYVIQTNFDDPDDFISINYVNDNVSPITGLVDHNGYTNDTTPTVEGVLKLSVSYDKLVVYRDGLEVGEATVQGDTWKFADDLSLSSQGEHKYQVKAFDGTTEVSTSNEFIINFDTVAPSATVTITSYHDDISPLTGDFLSNSSTNDTSPTLNLKVNGVIGSNESVYVYRDGQYIGKATLVSGSDYQFIDNSLEDGQTYTYTTRVVDAAGNAGVLSSEFNITVDLTPPAQPVAPMEYIDDIGSIQGTFGTDTVTDDTKPALKIGITDETPTLYVDGVKVAATYDPVEGTLTPVTALTDGSHDLSYTLTDAAGNESIESEAVTVIVDTVPPVQPVSPSEYIDNVDPLAGTFVTDTTTNDTTPSLIIGAVAVDETPTLYVDGQAIDSVYDAVNGTLTPVSALGDGSHDLSYTLTDIAGNESLPSGSIAIIIDTIAPTANANIKNYIDDTGLITGEFLKDTITDDTSPTLNININAALGVGETVQIFRDGIYVGTAVEVANKKYQFTDNTSGLIDGKTYKYSACVIDTAGNQGKMSGNFKITIDLTPPDQPNAPTAYIDNVDPAQGTFASNTVTNDTTPSIIIDPLGADEISASLYINGVKVNAIYDIATNTLTPVDALPDGSYSATYTVIDSTGIESQQSAPILFTVDTIAPDKPAAPTHYYDNTGLVQGEFTVDTITDDTTPGIIIGQLPTGTSSMLFVNGKPVDAIYDPSTGYLTPIEPLTDGEHEFSYILLDQAKNQSAQSDPVVITISTKPDVSDVTTTFNLSVDTADGVNAAGYTSTITASNNDFITRDNTPEISGVLNRELKASEMLQVSEDGGVTWSDVTVLDGVKWKYISDAYSTDTILNYAFRVRDQFGSFSDILTGQDRRVVVDLTAPDALVMQPALSAKSDLNSTFTFTSDQYGKIEPGTKIAIVQDVNDNDMWQEGLDKIIAYAVADDQGQWTISTKLPAGDISVGFMLWDQAGNASALSPTTTTMVTASPNNAEVITTNWGGTTDGDGYGVNAAAVTINEDGSYSFWQSVRGTTKTNMAYAGRVYSISEDIYSASSSYLAEPSASYRKGFGGFVASAVFADINRDGYMDVMSQVSDDNDSDTTPYWINNGDGTYTGKLFNQGTTTHIGGVIAYDRTGDFYIDFVAADSCSDSLVFIKNNGGTLVLETTKEAYSYSEAVYSYVYKKVGCYYKYVQVVTYETRTGYKDVNGIASSAMTITNGLGTGSVTGKAMPKDLSLLHDIAAVDLDNNGTVDLVAHVDYNGGSSSAGDSSRGMGVLYNSGTAAGFTYINKANIFTNDGGTDYGNLPQTILFADFNGDGWLDMYLNRGSKGGVNSDESRIYLNDGKGQLNATDTQALWFGDKLAGGTAFAIDWNLDGKADIVEVPTQVAGSIQSGFAPTLYLNHGNNVWGSDAIALTGTKYSDITGAMAVDYDWDGAVDLVLSRAGADASVVASTNSAPTVIVRNTNVAADGTSLHFKIVDSKGVNSFYGNTVKLYDSKGELVATQVINPQSAGSTDSTALVHFYRLDPNETYSLQMLRIAGGINDNVGGLSNLGGYTNVQVNSDWTGLVAGKAYEAHVLTTETNTAVNNSNITQGVVGTGYNDHFYATLGNDKYNGAGGWKTSIDGTKTWVADGGQDVLDYSSLNGQVDINVVTGVATKVINGVSYTDTFENIEQFVAAKGNTTFTGDTFDNTFVGGTGNDVFNIASGGSDTIVLNLLDDTNVTGGNGSDVINGFHIGKVGTDSHADIINIHDLLDNYAGTASLYKDTDSLKLDIASSDLNKYLQVTNDGTNTYVKVDLNGTGHDYATVLTLHDVKTDLLTLLANNQLVI</sequence>
<dbReference type="EMBL" id="OOGT01000106">
    <property type="protein sequence ID" value="SPL71105.1"/>
    <property type="molecule type" value="Genomic_DNA"/>
</dbReference>
<organism evidence="5 6">
    <name type="scientific">Acinetobacter stercoris</name>
    <dbReference type="NCBI Taxonomy" id="2126983"/>
    <lineage>
        <taxon>Bacteria</taxon>
        <taxon>Pseudomonadati</taxon>
        <taxon>Pseudomonadota</taxon>
        <taxon>Gammaproteobacteria</taxon>
        <taxon>Moraxellales</taxon>
        <taxon>Moraxellaceae</taxon>
        <taxon>Acinetobacter</taxon>
    </lineage>
</organism>
<feature type="region of interest" description="Disordered" evidence="2">
    <location>
        <begin position="374"/>
        <end position="393"/>
    </location>
</feature>
<feature type="domain" description="Bacterial Ig-like" evidence="3">
    <location>
        <begin position="1739"/>
        <end position="1826"/>
    </location>
</feature>
<feature type="domain" description="Bacterial Ig-like" evidence="3">
    <location>
        <begin position="2786"/>
        <end position="2870"/>
    </location>
</feature>
<feature type="domain" description="Bacterial Ig-like" evidence="3">
    <location>
        <begin position="1320"/>
        <end position="1399"/>
    </location>
</feature>
<feature type="domain" description="Bacterial Ig-like" evidence="3">
    <location>
        <begin position="2571"/>
        <end position="2654"/>
    </location>
</feature>
<feature type="domain" description="Bacterial Ig-like" evidence="3">
    <location>
        <begin position="2359"/>
        <end position="2447"/>
    </location>
</feature>
<dbReference type="InterPro" id="IPR048051">
    <property type="entry name" value="BapA-like_prefix-like"/>
</dbReference>
<feature type="region of interest" description="Disordered" evidence="2">
    <location>
        <begin position="1618"/>
        <end position="1642"/>
    </location>
</feature>
<name>A0A2U3N0F4_9GAMM</name>
<dbReference type="InterPro" id="IPR013783">
    <property type="entry name" value="Ig-like_fold"/>
</dbReference>
<dbReference type="InterPro" id="IPR013517">
    <property type="entry name" value="FG-GAP"/>
</dbReference>
<evidence type="ECO:0000313" key="5">
    <source>
        <dbReference type="EMBL" id="SPL71105.1"/>
    </source>
</evidence>
<feature type="domain" description="Bacterial Ig-like" evidence="3">
    <location>
        <begin position="235"/>
        <end position="312"/>
    </location>
</feature>
<dbReference type="Gene3D" id="2.60.40.10">
    <property type="entry name" value="Immunoglobulins"/>
    <property type="match status" value="18"/>
</dbReference>
<evidence type="ECO:0000313" key="6">
    <source>
        <dbReference type="Proteomes" id="UP000245974"/>
    </source>
</evidence>